<sequence>MKLKSCSHLRLQRLRASQLYPNISSEKFCWKTLHYERSFLLTDPSPFRMGQIWAFLYLGRESGPGDEMKTRTSRNTTHRINLGTLKQPQVIEPIAERI</sequence>
<name>A0A0A0KJU2_CUCSA</name>
<evidence type="ECO:0000313" key="2">
    <source>
        <dbReference type="Proteomes" id="UP000029981"/>
    </source>
</evidence>
<accession>A0A0A0KJU2</accession>
<reference evidence="1 2" key="2">
    <citation type="journal article" date="2009" name="PLoS ONE">
        <title>An integrated genetic and cytogenetic map of the cucumber genome.</title>
        <authorList>
            <person name="Ren Y."/>
            <person name="Zhang Z."/>
            <person name="Liu J."/>
            <person name="Staub J.E."/>
            <person name="Han Y."/>
            <person name="Cheng Z."/>
            <person name="Li X."/>
            <person name="Lu J."/>
            <person name="Miao H."/>
            <person name="Kang H."/>
            <person name="Xie B."/>
            <person name="Gu X."/>
            <person name="Wang X."/>
            <person name="Du Y."/>
            <person name="Jin W."/>
            <person name="Huang S."/>
        </authorList>
    </citation>
    <scope>NUCLEOTIDE SEQUENCE [LARGE SCALE GENOMIC DNA]</scope>
    <source>
        <strain evidence="2">cv. 9930</strain>
    </source>
</reference>
<reference evidence="1 2" key="4">
    <citation type="journal article" date="2011" name="BMC Genomics">
        <title>RNA-Seq improves annotation of protein-coding genes in the cucumber genome.</title>
        <authorList>
            <person name="Li Z."/>
            <person name="Zhang Z."/>
            <person name="Yan P."/>
            <person name="Huang S."/>
            <person name="Fei Z."/>
            <person name="Lin K."/>
        </authorList>
    </citation>
    <scope>NUCLEOTIDE SEQUENCE [LARGE SCALE GENOMIC DNA]</scope>
    <source>
        <strain evidence="2">cv. 9930</strain>
    </source>
</reference>
<evidence type="ECO:0000313" key="1">
    <source>
        <dbReference type="EMBL" id="KGN49074.1"/>
    </source>
</evidence>
<organism evidence="1 2">
    <name type="scientific">Cucumis sativus</name>
    <name type="common">Cucumber</name>
    <dbReference type="NCBI Taxonomy" id="3659"/>
    <lineage>
        <taxon>Eukaryota</taxon>
        <taxon>Viridiplantae</taxon>
        <taxon>Streptophyta</taxon>
        <taxon>Embryophyta</taxon>
        <taxon>Tracheophyta</taxon>
        <taxon>Spermatophyta</taxon>
        <taxon>Magnoliopsida</taxon>
        <taxon>eudicotyledons</taxon>
        <taxon>Gunneridae</taxon>
        <taxon>Pentapetalae</taxon>
        <taxon>rosids</taxon>
        <taxon>fabids</taxon>
        <taxon>Cucurbitales</taxon>
        <taxon>Cucurbitaceae</taxon>
        <taxon>Benincaseae</taxon>
        <taxon>Cucumis</taxon>
    </lineage>
</organism>
<dbReference type="EMBL" id="CM002927">
    <property type="protein sequence ID" value="KGN49074.1"/>
    <property type="molecule type" value="Genomic_DNA"/>
</dbReference>
<protein>
    <submittedName>
        <fullName evidence="1">Uncharacterized protein</fullName>
    </submittedName>
</protein>
<keyword evidence="2" id="KW-1185">Reference proteome</keyword>
<reference evidence="1 2" key="1">
    <citation type="journal article" date="2009" name="Nat. Genet.">
        <title>The genome of the cucumber, Cucumis sativus L.</title>
        <authorList>
            <person name="Huang S."/>
            <person name="Li R."/>
            <person name="Zhang Z."/>
            <person name="Li L."/>
            <person name="Gu X."/>
            <person name="Fan W."/>
            <person name="Lucas W.J."/>
            <person name="Wang X."/>
            <person name="Xie B."/>
            <person name="Ni P."/>
            <person name="Ren Y."/>
            <person name="Zhu H."/>
            <person name="Li J."/>
            <person name="Lin K."/>
            <person name="Jin W."/>
            <person name="Fei Z."/>
            <person name="Li G."/>
            <person name="Staub J."/>
            <person name="Kilian A."/>
            <person name="van der Vossen E.A."/>
            <person name="Wu Y."/>
            <person name="Guo J."/>
            <person name="He J."/>
            <person name="Jia Z."/>
            <person name="Ren Y."/>
            <person name="Tian G."/>
            <person name="Lu Y."/>
            <person name="Ruan J."/>
            <person name="Qian W."/>
            <person name="Wang M."/>
            <person name="Huang Q."/>
            <person name="Li B."/>
            <person name="Xuan Z."/>
            <person name="Cao J."/>
            <person name="Asan"/>
            <person name="Wu Z."/>
            <person name="Zhang J."/>
            <person name="Cai Q."/>
            <person name="Bai Y."/>
            <person name="Zhao B."/>
            <person name="Han Y."/>
            <person name="Li Y."/>
            <person name="Li X."/>
            <person name="Wang S."/>
            <person name="Shi Q."/>
            <person name="Liu S."/>
            <person name="Cho W.K."/>
            <person name="Kim J.Y."/>
            <person name="Xu Y."/>
            <person name="Heller-Uszynska K."/>
            <person name="Miao H."/>
            <person name="Cheng Z."/>
            <person name="Zhang S."/>
            <person name="Wu J."/>
            <person name="Yang Y."/>
            <person name="Kang H."/>
            <person name="Li M."/>
            <person name="Liang H."/>
            <person name="Ren X."/>
            <person name="Shi Z."/>
            <person name="Wen M."/>
            <person name="Jian M."/>
            <person name="Yang H."/>
            <person name="Zhang G."/>
            <person name="Yang Z."/>
            <person name="Chen R."/>
            <person name="Liu S."/>
            <person name="Li J."/>
            <person name="Ma L."/>
            <person name="Liu H."/>
            <person name="Zhou Y."/>
            <person name="Zhao J."/>
            <person name="Fang X."/>
            <person name="Li G."/>
            <person name="Fang L."/>
            <person name="Li Y."/>
            <person name="Liu D."/>
            <person name="Zheng H."/>
            <person name="Zhang Y."/>
            <person name="Qin N."/>
            <person name="Li Z."/>
            <person name="Yang G."/>
            <person name="Yang S."/>
            <person name="Bolund L."/>
            <person name="Kristiansen K."/>
            <person name="Zheng H."/>
            <person name="Li S."/>
            <person name="Zhang X."/>
            <person name="Yang H."/>
            <person name="Wang J."/>
            <person name="Sun R."/>
            <person name="Zhang B."/>
            <person name="Jiang S."/>
            <person name="Wang J."/>
            <person name="Du Y."/>
            <person name="Li S."/>
        </authorList>
    </citation>
    <scope>NUCLEOTIDE SEQUENCE [LARGE SCALE GENOMIC DNA]</scope>
    <source>
        <strain evidence="2">cv. 9930</strain>
    </source>
</reference>
<reference evidence="1 2" key="3">
    <citation type="journal article" date="2010" name="BMC Genomics">
        <title>Transcriptome sequencing and comparative analysis of cucumber flowers with different sex types.</title>
        <authorList>
            <person name="Guo S."/>
            <person name="Zheng Y."/>
            <person name="Joung J.G."/>
            <person name="Liu S."/>
            <person name="Zhang Z."/>
            <person name="Crasta O.R."/>
            <person name="Sobral B.W."/>
            <person name="Xu Y."/>
            <person name="Huang S."/>
            <person name="Fei Z."/>
        </authorList>
    </citation>
    <scope>NUCLEOTIDE SEQUENCE [LARGE SCALE GENOMIC DNA]</scope>
    <source>
        <strain evidence="2">cv. 9930</strain>
    </source>
</reference>
<dbReference type="Gramene" id="KGN49074">
    <property type="protein sequence ID" value="KGN49074"/>
    <property type="gene ID" value="Csa_6G512890"/>
</dbReference>
<dbReference type="Proteomes" id="UP000029981">
    <property type="component" value="Chromosome 6"/>
</dbReference>
<proteinExistence type="predicted"/>
<dbReference type="AlphaFoldDB" id="A0A0A0KJU2"/>
<gene>
    <name evidence="1" type="ORF">Csa_6G512890</name>
</gene>